<evidence type="ECO:0000256" key="3">
    <source>
        <dbReference type="ARBA" id="ARBA00005590"/>
    </source>
</evidence>
<keyword evidence="9 13" id="KW-1133">Transmembrane helix</keyword>
<dbReference type="AlphaFoldDB" id="A0AAQ3MTJ9"/>
<evidence type="ECO:0000313" key="16">
    <source>
        <dbReference type="Proteomes" id="UP001374535"/>
    </source>
</evidence>
<keyword evidence="7" id="KW-0769">Symport</keyword>
<feature type="transmembrane region" description="Helical" evidence="13">
    <location>
        <begin position="283"/>
        <end position="305"/>
    </location>
</feature>
<evidence type="ECO:0000256" key="1">
    <source>
        <dbReference type="ARBA" id="ARBA00004127"/>
    </source>
</evidence>
<accession>A0AAQ3MTJ9</accession>
<dbReference type="PANTHER" id="PTHR48017">
    <property type="entry name" value="OS05G0424000 PROTEIN-RELATED"/>
    <property type="match status" value="1"/>
</dbReference>
<dbReference type="GO" id="GO:0006865">
    <property type="term" value="P:amino acid transport"/>
    <property type="evidence" value="ECO:0007669"/>
    <property type="project" value="UniProtKB-KW"/>
</dbReference>
<evidence type="ECO:0000256" key="5">
    <source>
        <dbReference type="ARBA" id="ARBA00022475"/>
    </source>
</evidence>
<keyword evidence="11" id="KW-0927">Auxin signaling pathway</keyword>
<dbReference type="Pfam" id="PF01490">
    <property type="entry name" value="Aa_trans"/>
    <property type="match status" value="1"/>
</dbReference>
<evidence type="ECO:0000256" key="12">
    <source>
        <dbReference type="ARBA" id="ARBA00045588"/>
    </source>
</evidence>
<evidence type="ECO:0000256" key="10">
    <source>
        <dbReference type="ARBA" id="ARBA00023136"/>
    </source>
</evidence>
<feature type="transmembrane region" description="Helical" evidence="13">
    <location>
        <begin position="384"/>
        <end position="405"/>
    </location>
</feature>
<protein>
    <recommendedName>
        <fullName evidence="14">Amino acid transporter transmembrane domain-containing protein</fullName>
    </recommendedName>
</protein>
<name>A0AAQ3MTJ9_VIGMU</name>
<evidence type="ECO:0000256" key="4">
    <source>
        <dbReference type="ARBA" id="ARBA00022448"/>
    </source>
</evidence>
<dbReference type="GO" id="GO:0005886">
    <property type="term" value="C:plasma membrane"/>
    <property type="evidence" value="ECO:0007669"/>
    <property type="project" value="UniProtKB-SubCell"/>
</dbReference>
<feature type="transmembrane region" description="Helical" evidence="13">
    <location>
        <begin position="326"/>
        <end position="346"/>
    </location>
</feature>
<keyword evidence="8" id="KW-0029">Amino-acid transport</keyword>
<evidence type="ECO:0000259" key="14">
    <source>
        <dbReference type="Pfam" id="PF01490"/>
    </source>
</evidence>
<feature type="domain" description="Amino acid transporter transmembrane" evidence="14">
    <location>
        <begin position="67"/>
        <end position="403"/>
    </location>
</feature>
<feature type="transmembrane region" description="Helical" evidence="13">
    <location>
        <begin position="157"/>
        <end position="177"/>
    </location>
</feature>
<dbReference type="GO" id="GO:0009734">
    <property type="term" value="P:auxin-activated signaling pathway"/>
    <property type="evidence" value="ECO:0007669"/>
    <property type="project" value="UniProtKB-KW"/>
</dbReference>
<organism evidence="15 16">
    <name type="scientific">Vigna mungo</name>
    <name type="common">Black gram</name>
    <name type="synonym">Phaseolus mungo</name>
    <dbReference type="NCBI Taxonomy" id="3915"/>
    <lineage>
        <taxon>Eukaryota</taxon>
        <taxon>Viridiplantae</taxon>
        <taxon>Streptophyta</taxon>
        <taxon>Embryophyta</taxon>
        <taxon>Tracheophyta</taxon>
        <taxon>Spermatophyta</taxon>
        <taxon>Magnoliopsida</taxon>
        <taxon>eudicotyledons</taxon>
        <taxon>Gunneridae</taxon>
        <taxon>Pentapetalae</taxon>
        <taxon>rosids</taxon>
        <taxon>fabids</taxon>
        <taxon>Fabales</taxon>
        <taxon>Fabaceae</taxon>
        <taxon>Papilionoideae</taxon>
        <taxon>50 kb inversion clade</taxon>
        <taxon>NPAAA clade</taxon>
        <taxon>indigoferoid/millettioid clade</taxon>
        <taxon>Phaseoleae</taxon>
        <taxon>Vigna</taxon>
    </lineage>
</organism>
<dbReference type="Proteomes" id="UP001374535">
    <property type="component" value="Chromosome 9"/>
</dbReference>
<evidence type="ECO:0000256" key="11">
    <source>
        <dbReference type="ARBA" id="ARBA00023294"/>
    </source>
</evidence>
<evidence type="ECO:0000256" key="13">
    <source>
        <dbReference type="SAM" id="Phobius"/>
    </source>
</evidence>
<dbReference type="GO" id="GO:0012505">
    <property type="term" value="C:endomembrane system"/>
    <property type="evidence" value="ECO:0007669"/>
    <property type="project" value="UniProtKB-SubCell"/>
</dbReference>
<sequence>MDGQWTLSPGQMVVLNFPHCDSHDRCWCSQPAQCHGISWMLNVYYLFSSVQGSRDLDVVVIMLHECVPGTRFDRYLDLGRHAFGPKLGPWIVLPQQLIVQVGCDIVYMVTGGKCLKKFMEIACIDCTQLKQSYWILVFGAIHFFLSQLPNFNSVAGVSLAAAIMSLSYSTIAWLACLTRGRIGNVSYAYKRSSNTEFMFRVFNALGQISFAFAGHAVALEIQATIPSTPEKPSKIPMWHGALGAYFINAICYFPVALIGYWAFGQVVEDNVLMALERPPWLIASANLMVFVHVIGSYQVYAMPVFDMIERLMTRRLNFPSGLALRLVSRSAYVAFTLFIGVTFPFFGDLLGFFGGFGFAPTSYFLPSIMWLIIKKPRRFSINWFINWAAIYIGVCIMLASTIGGLRNIAADASSYSFYT</sequence>
<evidence type="ECO:0000256" key="9">
    <source>
        <dbReference type="ARBA" id="ARBA00022989"/>
    </source>
</evidence>
<keyword evidence="16" id="KW-1185">Reference proteome</keyword>
<feature type="transmembrane region" description="Helical" evidence="13">
    <location>
        <begin position="133"/>
        <end position="151"/>
    </location>
</feature>
<keyword evidence="4" id="KW-0813">Transport</keyword>
<dbReference type="EMBL" id="CP144692">
    <property type="protein sequence ID" value="WVY97112.1"/>
    <property type="molecule type" value="Genomic_DNA"/>
</dbReference>
<keyword evidence="10 13" id="KW-0472">Membrane</keyword>
<dbReference type="InterPro" id="IPR013057">
    <property type="entry name" value="AA_transpt_TM"/>
</dbReference>
<gene>
    <name evidence="15" type="ORF">V8G54_029263</name>
</gene>
<comment type="similarity">
    <text evidence="3">Belongs to the amino acid/polyamine transporter 2 family. Amino acid/auxin permease (AAAP) (TC 2.A.18.1) subfamily.</text>
</comment>
<evidence type="ECO:0000256" key="6">
    <source>
        <dbReference type="ARBA" id="ARBA00022692"/>
    </source>
</evidence>
<dbReference type="GO" id="GO:0015293">
    <property type="term" value="F:symporter activity"/>
    <property type="evidence" value="ECO:0007669"/>
    <property type="project" value="UniProtKB-KW"/>
</dbReference>
<evidence type="ECO:0000256" key="2">
    <source>
        <dbReference type="ARBA" id="ARBA00004236"/>
    </source>
</evidence>
<evidence type="ECO:0000256" key="7">
    <source>
        <dbReference type="ARBA" id="ARBA00022847"/>
    </source>
</evidence>
<proteinExistence type="inferred from homology"/>
<keyword evidence="5" id="KW-1003">Cell membrane</keyword>
<reference evidence="15 16" key="1">
    <citation type="journal article" date="2023" name="Life. Sci Alliance">
        <title>Evolutionary insights into 3D genome organization and epigenetic landscape of Vigna mungo.</title>
        <authorList>
            <person name="Junaid A."/>
            <person name="Singh B."/>
            <person name="Bhatia S."/>
        </authorList>
    </citation>
    <scope>NUCLEOTIDE SEQUENCE [LARGE SCALE GENOMIC DNA]</scope>
    <source>
        <strain evidence="15">Urdbean</strain>
    </source>
</reference>
<keyword evidence="6 13" id="KW-0812">Transmembrane</keyword>
<evidence type="ECO:0000256" key="8">
    <source>
        <dbReference type="ARBA" id="ARBA00022970"/>
    </source>
</evidence>
<feature type="transmembrane region" description="Helical" evidence="13">
    <location>
        <begin position="352"/>
        <end position="372"/>
    </location>
</feature>
<comment type="subcellular location">
    <subcellularLocation>
        <location evidence="2">Cell membrane</location>
    </subcellularLocation>
    <subcellularLocation>
        <location evidence="1">Endomembrane system</location>
        <topology evidence="1">Multi-pass membrane protein</topology>
    </subcellularLocation>
</comment>
<feature type="transmembrane region" description="Helical" evidence="13">
    <location>
        <begin position="242"/>
        <end position="263"/>
    </location>
</feature>
<comment type="function">
    <text evidence="12">Carrier protein involved in proton-driven auxin influx. Mediates the formation of auxin gradient from developing leaves (site of auxin biosynthesis) to tips by contributing to the loading of auxin in vascular tissues and facilitating acropetal (base to tip) auxin transport within inner tissues of the root apex, and basipetal (tip to base) auxin transport within outer tissues of the root apex. May be involved in lateral roots and nodules formation.</text>
</comment>
<evidence type="ECO:0000313" key="15">
    <source>
        <dbReference type="EMBL" id="WVY97112.1"/>
    </source>
</evidence>